<organism evidence="1 2">
    <name type="scientific">Calycina marina</name>
    <dbReference type="NCBI Taxonomy" id="1763456"/>
    <lineage>
        <taxon>Eukaryota</taxon>
        <taxon>Fungi</taxon>
        <taxon>Dikarya</taxon>
        <taxon>Ascomycota</taxon>
        <taxon>Pezizomycotina</taxon>
        <taxon>Leotiomycetes</taxon>
        <taxon>Helotiales</taxon>
        <taxon>Pezizellaceae</taxon>
        <taxon>Calycina</taxon>
    </lineage>
</organism>
<name>A0A9P7Z5A9_9HELO</name>
<evidence type="ECO:0000313" key="2">
    <source>
        <dbReference type="Proteomes" id="UP000887226"/>
    </source>
</evidence>
<dbReference type="PANTHER" id="PTHR37535:SF4">
    <property type="entry name" value="FLUG DOMAIN-CONTAINING PROTEIN"/>
    <property type="match status" value="1"/>
</dbReference>
<comment type="caution">
    <text evidence="1">The sequence shown here is derived from an EMBL/GenBank/DDBJ whole genome shotgun (WGS) entry which is preliminary data.</text>
</comment>
<dbReference type="Proteomes" id="UP000887226">
    <property type="component" value="Unassembled WGS sequence"/>
</dbReference>
<sequence>MAPTIQTLTANELKALKNVQKQRSDANRVLKERRKPLAILCPISHILARAIRDDAILVDGYTSAEPFFDTDLANDKAGKFKVHWKEEWLKRPVFRRSVWTANGWVKSKTEPMKYGICNFYLARLGKDCFEDKLMGYCFRRGTANSINGAASDSVRDQVMRHDPATGVFGAAYRDHLTRFNVQDAFLESDVSDDGLTRAFTHMNLRSNPCAPKGVFDVVMGQFYVADSENADFKRQCAELRIKLKRQHRVIKKAPEEKRKEYNGLRNQFTSAKKILKREMDAAIRKDHFFTNQESSLMQR</sequence>
<dbReference type="OrthoDB" id="4485682at2759"/>
<dbReference type="PANTHER" id="PTHR37535">
    <property type="entry name" value="FLUG DOMAIN PROTEIN"/>
    <property type="match status" value="1"/>
</dbReference>
<accession>A0A9P7Z5A9</accession>
<dbReference type="AlphaFoldDB" id="A0A9P7Z5A9"/>
<dbReference type="Pfam" id="PF11917">
    <property type="entry name" value="DUF3435"/>
    <property type="match status" value="1"/>
</dbReference>
<dbReference type="InterPro" id="IPR021842">
    <property type="entry name" value="DUF3435"/>
</dbReference>
<evidence type="ECO:0000313" key="1">
    <source>
        <dbReference type="EMBL" id="KAG9245620.1"/>
    </source>
</evidence>
<dbReference type="EMBL" id="MU253838">
    <property type="protein sequence ID" value="KAG9245620.1"/>
    <property type="molecule type" value="Genomic_DNA"/>
</dbReference>
<reference evidence="1" key="1">
    <citation type="journal article" date="2021" name="IMA Fungus">
        <title>Genomic characterization of three marine fungi, including Emericellopsis atlantica sp. nov. with signatures of a generalist lifestyle and marine biomass degradation.</title>
        <authorList>
            <person name="Hagestad O.C."/>
            <person name="Hou L."/>
            <person name="Andersen J.H."/>
            <person name="Hansen E.H."/>
            <person name="Altermark B."/>
            <person name="Li C."/>
            <person name="Kuhnert E."/>
            <person name="Cox R.J."/>
            <person name="Crous P.W."/>
            <person name="Spatafora J.W."/>
            <person name="Lail K."/>
            <person name="Amirebrahimi M."/>
            <person name="Lipzen A."/>
            <person name="Pangilinan J."/>
            <person name="Andreopoulos W."/>
            <person name="Hayes R.D."/>
            <person name="Ng V."/>
            <person name="Grigoriev I.V."/>
            <person name="Jackson S.A."/>
            <person name="Sutton T.D.S."/>
            <person name="Dobson A.D.W."/>
            <person name="Rama T."/>
        </authorList>
    </citation>
    <scope>NUCLEOTIDE SEQUENCE</scope>
    <source>
        <strain evidence="1">TRa3180A</strain>
    </source>
</reference>
<proteinExistence type="predicted"/>
<gene>
    <name evidence="1" type="ORF">BJ878DRAFT_500693</name>
</gene>
<keyword evidence="2" id="KW-1185">Reference proteome</keyword>
<protein>
    <submittedName>
        <fullName evidence="1">Uncharacterized protein</fullName>
    </submittedName>
</protein>